<reference evidence="1" key="1">
    <citation type="submission" date="2020-07" db="EMBL/GenBank/DDBJ databases">
        <title>Multicomponent nature underlies the extraordinary mechanical properties of spider dragline silk.</title>
        <authorList>
            <person name="Kono N."/>
            <person name="Nakamura H."/>
            <person name="Mori M."/>
            <person name="Yoshida Y."/>
            <person name="Ohtoshi R."/>
            <person name="Malay A.D."/>
            <person name="Moran D.A.P."/>
            <person name="Tomita M."/>
            <person name="Numata K."/>
            <person name="Arakawa K."/>
        </authorList>
    </citation>
    <scope>NUCLEOTIDE SEQUENCE</scope>
</reference>
<protein>
    <submittedName>
        <fullName evidence="1">Uncharacterized protein</fullName>
    </submittedName>
</protein>
<dbReference type="EMBL" id="BMAO01035423">
    <property type="protein sequence ID" value="GFR03549.1"/>
    <property type="molecule type" value="Genomic_DNA"/>
</dbReference>
<keyword evidence="2" id="KW-1185">Reference proteome</keyword>
<name>A0A8X6LDW8_TRICU</name>
<comment type="caution">
    <text evidence="1">The sequence shown here is derived from an EMBL/GenBank/DDBJ whole genome shotgun (WGS) entry which is preliminary data.</text>
</comment>
<gene>
    <name evidence="1" type="ORF">TNCT_460191</name>
</gene>
<evidence type="ECO:0000313" key="2">
    <source>
        <dbReference type="Proteomes" id="UP000887116"/>
    </source>
</evidence>
<sequence>MTRPYLDTLGKTLLESLGSERTSLEIEEIELVNGIIIKDHRGFPLTGFPRDRLVEWVVTLLQFESSSTVLILSSFQGISRMTLAKGQCILFLLSSPMRTISPSHNSDNGPFLFLSEFVDLNAFF</sequence>
<evidence type="ECO:0000313" key="1">
    <source>
        <dbReference type="EMBL" id="GFR03549.1"/>
    </source>
</evidence>
<proteinExistence type="predicted"/>
<dbReference type="Proteomes" id="UP000887116">
    <property type="component" value="Unassembled WGS sequence"/>
</dbReference>
<accession>A0A8X6LDW8</accession>
<dbReference type="AlphaFoldDB" id="A0A8X6LDW8"/>
<organism evidence="1 2">
    <name type="scientific">Trichonephila clavata</name>
    <name type="common">Joro spider</name>
    <name type="synonym">Nephila clavata</name>
    <dbReference type="NCBI Taxonomy" id="2740835"/>
    <lineage>
        <taxon>Eukaryota</taxon>
        <taxon>Metazoa</taxon>
        <taxon>Ecdysozoa</taxon>
        <taxon>Arthropoda</taxon>
        <taxon>Chelicerata</taxon>
        <taxon>Arachnida</taxon>
        <taxon>Araneae</taxon>
        <taxon>Araneomorphae</taxon>
        <taxon>Entelegynae</taxon>
        <taxon>Araneoidea</taxon>
        <taxon>Nephilidae</taxon>
        <taxon>Trichonephila</taxon>
    </lineage>
</organism>